<proteinExistence type="predicted"/>
<dbReference type="AlphaFoldDB" id="X1AYZ5"/>
<gene>
    <name evidence="1" type="ORF">S01H4_25494</name>
</gene>
<name>X1AYZ5_9ZZZZ</name>
<accession>X1AYZ5</accession>
<sequence length="47" mass="5381">MARVSGQEEQVGEAYAPVTLIWNDKWEGKCFIGMRKNEQAIREALNI</sequence>
<protein>
    <submittedName>
        <fullName evidence="1">Uncharacterized protein</fullName>
    </submittedName>
</protein>
<dbReference type="EMBL" id="BART01012138">
    <property type="protein sequence ID" value="GAG77353.1"/>
    <property type="molecule type" value="Genomic_DNA"/>
</dbReference>
<reference evidence="1" key="1">
    <citation type="journal article" date="2014" name="Front. Microbiol.">
        <title>High frequency of phylogenetically diverse reductive dehalogenase-homologous genes in deep subseafloor sedimentary metagenomes.</title>
        <authorList>
            <person name="Kawai M."/>
            <person name="Futagami T."/>
            <person name="Toyoda A."/>
            <person name="Takaki Y."/>
            <person name="Nishi S."/>
            <person name="Hori S."/>
            <person name="Arai W."/>
            <person name="Tsubouchi T."/>
            <person name="Morono Y."/>
            <person name="Uchiyama I."/>
            <person name="Ito T."/>
            <person name="Fujiyama A."/>
            <person name="Inagaki F."/>
            <person name="Takami H."/>
        </authorList>
    </citation>
    <scope>NUCLEOTIDE SEQUENCE</scope>
    <source>
        <strain evidence="1">Expedition CK06-06</strain>
    </source>
</reference>
<evidence type="ECO:0000313" key="1">
    <source>
        <dbReference type="EMBL" id="GAG77353.1"/>
    </source>
</evidence>
<organism evidence="1">
    <name type="scientific">marine sediment metagenome</name>
    <dbReference type="NCBI Taxonomy" id="412755"/>
    <lineage>
        <taxon>unclassified sequences</taxon>
        <taxon>metagenomes</taxon>
        <taxon>ecological metagenomes</taxon>
    </lineage>
</organism>
<comment type="caution">
    <text evidence="1">The sequence shown here is derived from an EMBL/GenBank/DDBJ whole genome shotgun (WGS) entry which is preliminary data.</text>
</comment>